<reference evidence="2" key="1">
    <citation type="submission" date="2014-09" db="EMBL/GenBank/DDBJ databases">
        <title>Draft genome sequence of an oleaginous Mucoromycotina fungus Mucor ambiguus NBRC6742.</title>
        <authorList>
            <person name="Takeda I."/>
            <person name="Yamane N."/>
            <person name="Morita T."/>
            <person name="Tamano K."/>
            <person name="Machida M."/>
            <person name="Baker S."/>
            <person name="Koike H."/>
        </authorList>
    </citation>
    <scope>NUCLEOTIDE SEQUENCE</scope>
    <source>
        <strain evidence="2">NBRC 6742</strain>
    </source>
</reference>
<dbReference type="AlphaFoldDB" id="A0A0C9MUA9"/>
<sequence length="127" mass="14039">MQSIWDQVSPLLSGIIVEIIKLLCVLVLAGFGYLQIKAKASIDTMKNKAQRELFHKICDEAFAFAEATFKNESSRNKMNKAFTYASSKLSDVGIKLSVEEITAAIEKACLDYNANKNKTLKDGDKAS</sequence>
<keyword evidence="1" id="KW-1133">Transmembrane helix</keyword>
<dbReference type="InterPro" id="IPR010026">
    <property type="entry name" value="Phage_holin_LL-H"/>
</dbReference>
<gene>
    <name evidence="2" type="ORF">MAM1_0453c10586</name>
</gene>
<evidence type="ECO:0000313" key="2">
    <source>
        <dbReference type="EMBL" id="GAN11034.1"/>
    </source>
</evidence>
<keyword evidence="1" id="KW-0812">Transmembrane</keyword>
<evidence type="ECO:0000313" key="3">
    <source>
        <dbReference type="Proteomes" id="UP000053815"/>
    </source>
</evidence>
<evidence type="ECO:0000256" key="1">
    <source>
        <dbReference type="SAM" id="Phobius"/>
    </source>
</evidence>
<keyword evidence="1" id="KW-0472">Membrane</keyword>
<accession>A0A0C9MUA9</accession>
<dbReference type="NCBIfam" id="TIGR01673">
    <property type="entry name" value="holin_LLH"/>
    <property type="match status" value="1"/>
</dbReference>
<keyword evidence="3" id="KW-1185">Reference proteome</keyword>
<dbReference type="Proteomes" id="UP000053815">
    <property type="component" value="Unassembled WGS sequence"/>
</dbReference>
<organism evidence="2">
    <name type="scientific">Mucor ambiguus</name>
    <dbReference type="NCBI Taxonomy" id="91626"/>
    <lineage>
        <taxon>Eukaryota</taxon>
        <taxon>Fungi</taxon>
        <taxon>Fungi incertae sedis</taxon>
        <taxon>Mucoromycota</taxon>
        <taxon>Mucoromycotina</taxon>
        <taxon>Mucoromycetes</taxon>
        <taxon>Mucorales</taxon>
        <taxon>Mucorineae</taxon>
        <taxon>Mucoraceae</taxon>
        <taxon>Mucor</taxon>
    </lineage>
</organism>
<dbReference type="Pfam" id="PF09682">
    <property type="entry name" value="Phage_holin_6_1"/>
    <property type="match status" value="1"/>
</dbReference>
<feature type="transmembrane region" description="Helical" evidence="1">
    <location>
        <begin position="12"/>
        <end position="36"/>
    </location>
</feature>
<name>A0A0C9MUA9_9FUNG</name>
<proteinExistence type="predicted"/>
<dbReference type="EMBL" id="DF836742">
    <property type="protein sequence ID" value="GAN11034.1"/>
    <property type="molecule type" value="Genomic_DNA"/>
</dbReference>
<protein>
    <submittedName>
        <fullName evidence="2">Uncharacterized protein</fullName>
    </submittedName>
</protein>